<evidence type="ECO:0000256" key="1">
    <source>
        <dbReference type="SAM" id="MobiDB-lite"/>
    </source>
</evidence>
<gene>
    <name evidence="2" type="ORF">BGK67_28760</name>
</gene>
<accession>A0A1E5PZ24</accession>
<keyword evidence="3" id="KW-1185">Reference proteome</keyword>
<evidence type="ECO:0000313" key="2">
    <source>
        <dbReference type="EMBL" id="OEJ34797.1"/>
    </source>
</evidence>
<comment type="caution">
    <text evidence="2">The sequence shown here is derived from an EMBL/GenBank/DDBJ whole genome shotgun (WGS) entry which is preliminary data.</text>
</comment>
<feature type="compositionally biased region" description="Gly residues" evidence="1">
    <location>
        <begin position="176"/>
        <end position="202"/>
    </location>
</feature>
<feature type="region of interest" description="Disordered" evidence="1">
    <location>
        <begin position="170"/>
        <end position="202"/>
    </location>
</feature>
<evidence type="ECO:0000313" key="3">
    <source>
        <dbReference type="Proteomes" id="UP000095705"/>
    </source>
</evidence>
<feature type="region of interest" description="Disordered" evidence="1">
    <location>
        <begin position="1"/>
        <end position="54"/>
    </location>
</feature>
<dbReference type="AlphaFoldDB" id="A0A1E5PZ24"/>
<protein>
    <submittedName>
        <fullName evidence="2">Uncharacterized protein</fullName>
    </submittedName>
</protein>
<reference evidence="2 3" key="1">
    <citation type="submission" date="2016-08" db="EMBL/GenBank/DDBJ databases">
        <title>The complete genome of Streptomyces subrutilus 10-1-1.</title>
        <authorList>
            <person name="Chen X."/>
        </authorList>
    </citation>
    <scope>NUCLEOTIDE SEQUENCE [LARGE SCALE GENOMIC DNA]</scope>
    <source>
        <strain evidence="2 3">10-1-1</strain>
    </source>
</reference>
<organism evidence="2 3">
    <name type="scientific">Streptomyces subrutilus</name>
    <dbReference type="NCBI Taxonomy" id="36818"/>
    <lineage>
        <taxon>Bacteria</taxon>
        <taxon>Bacillati</taxon>
        <taxon>Actinomycetota</taxon>
        <taxon>Actinomycetes</taxon>
        <taxon>Kitasatosporales</taxon>
        <taxon>Streptomycetaceae</taxon>
        <taxon>Streptomyces</taxon>
    </lineage>
</organism>
<feature type="compositionally biased region" description="Low complexity" evidence="1">
    <location>
        <begin position="81"/>
        <end position="96"/>
    </location>
</feature>
<name>A0A1E5PZ24_9ACTN</name>
<feature type="region of interest" description="Disordered" evidence="1">
    <location>
        <begin position="71"/>
        <end position="134"/>
    </location>
</feature>
<dbReference type="Proteomes" id="UP000095705">
    <property type="component" value="Unassembled WGS sequence"/>
</dbReference>
<dbReference type="EMBL" id="MEHK01000001">
    <property type="protein sequence ID" value="OEJ34797.1"/>
    <property type="molecule type" value="Genomic_DNA"/>
</dbReference>
<sequence>MVDFMDRKSQSARTPSALDEPSRPSRHTGYGTVGQPVYGLDRPSATGHKGKVWAGPHQDFAALLTGRIRASQAGARGSGIRTPAPAQRPARAGPRPEGLPYRPGSEGLGVTAPGAEGELGGRPAEGVADFDGGSGLPAGLPAEVGAAEGEALGSGLGAVLGTVLTDGVGEEDGVRDGVGGPISGGAAGGAGRSGAGSGADTR</sequence>
<proteinExistence type="predicted"/>